<dbReference type="Gene3D" id="3.40.50.10140">
    <property type="entry name" value="Toll/interleukin-1 receptor homology (TIR) domain"/>
    <property type="match status" value="1"/>
</dbReference>
<keyword evidence="6" id="KW-0677">Repeat</keyword>
<evidence type="ECO:0000256" key="5">
    <source>
        <dbReference type="ARBA" id="ARBA00022729"/>
    </source>
</evidence>
<dbReference type="PROSITE" id="PS50104">
    <property type="entry name" value="TIR"/>
    <property type="match status" value="1"/>
</dbReference>
<dbReference type="EC" id="2.7.11.1" evidence="2"/>
<accession>A0A6A4TGT3</accession>
<name>A0A6A4TGT3_SCOMX</name>
<dbReference type="InterPro" id="IPR000157">
    <property type="entry name" value="TIR_dom"/>
</dbReference>
<keyword evidence="13" id="KW-0393">Immunoglobulin domain</keyword>
<keyword evidence="4" id="KW-0808">Transferase</keyword>
<keyword evidence="12" id="KW-0325">Glycoprotein</keyword>
<comment type="catalytic activity">
    <reaction evidence="14">
        <text>L-threonyl-[protein] + ATP = O-phospho-L-threonyl-[protein] + ADP + H(+)</text>
        <dbReference type="Rhea" id="RHEA:46608"/>
        <dbReference type="Rhea" id="RHEA-COMP:11060"/>
        <dbReference type="Rhea" id="RHEA-COMP:11605"/>
        <dbReference type="ChEBI" id="CHEBI:15378"/>
        <dbReference type="ChEBI" id="CHEBI:30013"/>
        <dbReference type="ChEBI" id="CHEBI:30616"/>
        <dbReference type="ChEBI" id="CHEBI:61977"/>
        <dbReference type="ChEBI" id="CHEBI:456216"/>
        <dbReference type="EC" id="2.7.11.1"/>
    </reaction>
</comment>
<dbReference type="PRINTS" id="PR01536">
    <property type="entry name" value="INTRLKN1R12F"/>
</dbReference>
<feature type="domain" description="Ig-like" evidence="19">
    <location>
        <begin position="645"/>
        <end position="714"/>
    </location>
</feature>
<evidence type="ECO:0000256" key="3">
    <source>
        <dbReference type="ARBA" id="ARBA00022527"/>
    </source>
</evidence>
<evidence type="ECO:0000256" key="1">
    <source>
        <dbReference type="ARBA" id="ARBA00009752"/>
    </source>
</evidence>
<keyword evidence="10" id="KW-0067">ATP-binding</keyword>
<evidence type="ECO:0000256" key="7">
    <source>
        <dbReference type="ARBA" id="ARBA00022741"/>
    </source>
</evidence>
<dbReference type="SUPFAM" id="SSF52200">
    <property type="entry name" value="Toll/Interleukin receptor TIR domain"/>
    <property type="match status" value="1"/>
</dbReference>
<evidence type="ECO:0000256" key="10">
    <source>
        <dbReference type="ARBA" id="ARBA00022840"/>
    </source>
</evidence>
<dbReference type="Pfam" id="PF01582">
    <property type="entry name" value="TIR"/>
    <property type="match status" value="1"/>
</dbReference>
<dbReference type="GO" id="GO:0004674">
    <property type="term" value="F:protein serine/threonine kinase activity"/>
    <property type="evidence" value="ECO:0007669"/>
    <property type="project" value="UniProtKB-KW"/>
</dbReference>
<dbReference type="GO" id="GO:0004908">
    <property type="term" value="F:interleukin-1 receptor activity"/>
    <property type="evidence" value="ECO:0007669"/>
    <property type="project" value="InterPro"/>
</dbReference>
<dbReference type="InterPro" id="IPR035897">
    <property type="entry name" value="Toll_tir_struct_dom_sf"/>
</dbReference>
<protein>
    <recommendedName>
        <fullName evidence="2">non-specific serine/threonine protein kinase</fullName>
        <ecNumber evidence="2">2.7.11.1</ecNumber>
    </recommendedName>
</protein>
<dbReference type="Gene3D" id="2.60.40.10">
    <property type="entry name" value="Immunoglobulins"/>
    <property type="match status" value="5"/>
</dbReference>
<dbReference type="InterPro" id="IPR003599">
    <property type="entry name" value="Ig_sub"/>
</dbReference>
<dbReference type="InterPro" id="IPR036179">
    <property type="entry name" value="Ig-like_dom_sf"/>
</dbReference>
<keyword evidence="16" id="KW-1133">Transmembrane helix</keyword>
<evidence type="ECO:0000256" key="13">
    <source>
        <dbReference type="ARBA" id="ARBA00023319"/>
    </source>
</evidence>
<dbReference type="InterPro" id="IPR013783">
    <property type="entry name" value="Ig-like_fold"/>
</dbReference>
<dbReference type="PROSITE" id="PS50835">
    <property type="entry name" value="IG_LIKE"/>
    <property type="match status" value="5"/>
</dbReference>
<keyword evidence="9" id="KW-0378">Hydrolase</keyword>
<keyword evidence="11" id="KW-0520">NAD</keyword>
<comment type="caution">
    <text evidence="20">The sequence shown here is derived from an EMBL/GenBank/DDBJ whole genome shotgun (WGS) entry which is preliminary data.</text>
</comment>
<comment type="catalytic activity">
    <reaction evidence="15">
        <text>L-seryl-[protein] + ATP = O-phospho-L-seryl-[protein] + ADP + H(+)</text>
        <dbReference type="Rhea" id="RHEA:17989"/>
        <dbReference type="Rhea" id="RHEA-COMP:9863"/>
        <dbReference type="Rhea" id="RHEA-COMP:11604"/>
        <dbReference type="ChEBI" id="CHEBI:15378"/>
        <dbReference type="ChEBI" id="CHEBI:29999"/>
        <dbReference type="ChEBI" id="CHEBI:30616"/>
        <dbReference type="ChEBI" id="CHEBI:83421"/>
        <dbReference type="ChEBI" id="CHEBI:456216"/>
        <dbReference type="EC" id="2.7.11.1"/>
    </reaction>
</comment>
<evidence type="ECO:0000256" key="16">
    <source>
        <dbReference type="SAM" id="Phobius"/>
    </source>
</evidence>
<reference evidence="20 21" key="1">
    <citation type="submission" date="2019-06" db="EMBL/GenBank/DDBJ databases">
        <title>Draft genomes of female and male turbot (Scophthalmus maximus).</title>
        <authorList>
            <person name="Xu H."/>
            <person name="Xu X.-W."/>
            <person name="Shao C."/>
            <person name="Chen S."/>
        </authorList>
    </citation>
    <scope>NUCLEOTIDE SEQUENCE [LARGE SCALE GENOMIC DNA]</scope>
    <source>
        <strain evidence="20">Ysfricsl-2016a</strain>
        <tissue evidence="20">Blood</tissue>
    </source>
</reference>
<evidence type="ECO:0000259" key="17">
    <source>
        <dbReference type="PROSITE" id="PS50011"/>
    </source>
</evidence>
<dbReference type="GO" id="GO:0016787">
    <property type="term" value="F:hydrolase activity"/>
    <property type="evidence" value="ECO:0007669"/>
    <property type="project" value="UniProtKB-KW"/>
</dbReference>
<evidence type="ECO:0000256" key="9">
    <source>
        <dbReference type="ARBA" id="ARBA00022801"/>
    </source>
</evidence>
<dbReference type="GO" id="GO:0005524">
    <property type="term" value="F:ATP binding"/>
    <property type="evidence" value="ECO:0007669"/>
    <property type="project" value="UniProtKB-KW"/>
</dbReference>
<evidence type="ECO:0000256" key="8">
    <source>
        <dbReference type="ARBA" id="ARBA00022777"/>
    </source>
</evidence>
<dbReference type="InterPro" id="IPR008271">
    <property type="entry name" value="Ser/Thr_kinase_AS"/>
</dbReference>
<evidence type="ECO:0000256" key="6">
    <source>
        <dbReference type="ARBA" id="ARBA00022737"/>
    </source>
</evidence>
<dbReference type="PROSITE" id="PS50011">
    <property type="entry name" value="PROTEIN_KINASE_DOM"/>
    <property type="match status" value="1"/>
</dbReference>
<dbReference type="SMART" id="SM00409">
    <property type="entry name" value="IG"/>
    <property type="match status" value="7"/>
</dbReference>
<evidence type="ECO:0000259" key="19">
    <source>
        <dbReference type="PROSITE" id="PS50835"/>
    </source>
</evidence>
<evidence type="ECO:0000259" key="18">
    <source>
        <dbReference type="PROSITE" id="PS50104"/>
    </source>
</evidence>
<dbReference type="PANTHER" id="PTHR45998:SF2">
    <property type="entry name" value="SERINE_THREONINE-PROTEIN KINASE 16"/>
    <property type="match status" value="1"/>
</dbReference>
<evidence type="ECO:0000313" key="21">
    <source>
        <dbReference type="Proteomes" id="UP000438429"/>
    </source>
</evidence>
<feature type="domain" description="Ig-like" evidence="19">
    <location>
        <begin position="54"/>
        <end position="152"/>
    </location>
</feature>
<dbReference type="CDD" id="cd13986">
    <property type="entry name" value="STKc_16"/>
    <property type="match status" value="1"/>
</dbReference>
<dbReference type="SUPFAM" id="SSF56112">
    <property type="entry name" value="Protein kinase-like (PK-like)"/>
    <property type="match status" value="1"/>
</dbReference>
<evidence type="ECO:0000256" key="12">
    <source>
        <dbReference type="ARBA" id="ARBA00023180"/>
    </source>
</evidence>
<feature type="transmembrane region" description="Helical" evidence="16">
    <location>
        <begin position="491"/>
        <end position="510"/>
    </location>
</feature>
<feature type="domain" description="TIR" evidence="18">
    <location>
        <begin position="534"/>
        <end position="669"/>
    </location>
</feature>
<evidence type="ECO:0000313" key="20">
    <source>
        <dbReference type="EMBL" id="KAF0042980.1"/>
    </source>
</evidence>
<evidence type="ECO:0000256" key="14">
    <source>
        <dbReference type="ARBA" id="ARBA00047899"/>
    </source>
</evidence>
<dbReference type="SUPFAM" id="SSF48726">
    <property type="entry name" value="Immunoglobulin"/>
    <property type="match status" value="5"/>
</dbReference>
<feature type="transmembrane region" description="Helical" evidence="16">
    <location>
        <begin position="34"/>
        <end position="57"/>
    </location>
</feature>
<dbReference type="InterPro" id="IPR011009">
    <property type="entry name" value="Kinase-like_dom_sf"/>
</dbReference>
<evidence type="ECO:0000256" key="4">
    <source>
        <dbReference type="ARBA" id="ARBA00022679"/>
    </source>
</evidence>
<comment type="similarity">
    <text evidence="1">Belongs to the interleukin-1 receptor family.</text>
</comment>
<keyword evidence="16" id="KW-0472">Membrane</keyword>
<keyword evidence="7" id="KW-0547">Nucleotide-binding</keyword>
<feature type="domain" description="Protein kinase" evidence="17">
    <location>
        <begin position="1023"/>
        <end position="1296"/>
    </location>
</feature>
<evidence type="ECO:0000256" key="11">
    <source>
        <dbReference type="ARBA" id="ARBA00023027"/>
    </source>
</evidence>
<organism evidence="20 21">
    <name type="scientific">Scophthalmus maximus</name>
    <name type="common">Turbot</name>
    <name type="synonym">Psetta maxima</name>
    <dbReference type="NCBI Taxonomy" id="52904"/>
    <lineage>
        <taxon>Eukaryota</taxon>
        <taxon>Metazoa</taxon>
        <taxon>Chordata</taxon>
        <taxon>Craniata</taxon>
        <taxon>Vertebrata</taxon>
        <taxon>Euteleostomi</taxon>
        <taxon>Actinopterygii</taxon>
        <taxon>Neopterygii</taxon>
        <taxon>Teleostei</taxon>
        <taxon>Neoteleostei</taxon>
        <taxon>Acanthomorphata</taxon>
        <taxon>Carangaria</taxon>
        <taxon>Pleuronectiformes</taxon>
        <taxon>Pleuronectoidei</taxon>
        <taxon>Scophthalmidae</taxon>
        <taxon>Scophthalmus</taxon>
    </lineage>
</organism>
<keyword evidence="16" id="KW-0812">Transmembrane</keyword>
<dbReference type="Gene3D" id="3.30.200.20">
    <property type="entry name" value="Phosphorylase Kinase, domain 1"/>
    <property type="match status" value="1"/>
</dbReference>
<feature type="domain" description="Ig-like" evidence="19">
    <location>
        <begin position="863"/>
        <end position="944"/>
    </location>
</feature>
<keyword evidence="3" id="KW-0723">Serine/threonine-protein kinase</keyword>
<dbReference type="PANTHER" id="PTHR45998">
    <property type="entry name" value="SERINE/THREONINE-PROTEIN KINASE 16"/>
    <property type="match status" value="1"/>
</dbReference>
<keyword evidence="8" id="KW-0418">Kinase</keyword>
<keyword evidence="5" id="KW-0732">Signal</keyword>
<dbReference type="InterPro" id="IPR007110">
    <property type="entry name" value="Ig-like_dom"/>
</dbReference>
<dbReference type="GO" id="GO:0005794">
    <property type="term" value="C:Golgi apparatus"/>
    <property type="evidence" value="ECO:0007669"/>
    <property type="project" value="TreeGrafter"/>
</dbReference>
<sequence length="1308" mass="146585">MSSESASTAAAAEYLKGAISQRERHSFGAWMRGVITMMVKMLLLPLLSLLMLLPGVFPLRAGEIHSKAGEMVTLWCPGYTSFHRGDAKLVWTSHTAQRTYVTNNMSSAELTQMGVLVHGGSLVIPSVSVHHQGNYSCSVGYDVHSSNTRNASNQFWLTLTVNTAQSREYEERTKYSKTCYTQQSCKLTCPDLDSPDVNTPNITSNGITWHKEGEPLPNVDFPSVEEKHGGVYTCTRSYLYHGQMYNMTFTVELDVKPKKIVKPAVIISPRNADVFHADLGATLTIDCQAVTYSVFDGVYWLTGKSLVKKNAKLPVFSSDERECNGEKVKMTTSLVFNKVSEEDLSKNYTCKLRSVSQKSSFVTITLSKTVSKIEIEKTAVIISPRNADVFNVDLGSTLTIECKAVAYSDFDKLYWLSGKSIVEKNANLTVFSSDKRENNGKEVNMTSSLVFRKVSEEDLAKNYTCKLGSVSQKTSFVTIILQKARHLRMPLALSTVGIVLVMTVTVVAYVKLKIHITLFLRDTLGCHRSTADGKSYDAFLMCYKSNADAGLSDRDRKWLESVLEERFGYSLCLYDRNVLPGKPVADAVLDCIEESRTVVLVPVSSDPGLGSSLLSAIHAALVERQTRLIFIKTETTEVSTTGSLPEALQLVSLQQDAAHQHYRAVEGESFMMPCITSVNGHINVVWSRTGDEGPSFDCGKVFPADAKHSGKYSCLTGSRELFLHLQVVERTSLRCFQSEESKVELINSAGGEIPCPGRNCSDNTNVRWYKVKHTHGQDYRFNRGNIQISAKNSDKCALLQGNVSVSELSRDTCVKDGLLHLCEVKGKYDAGVYFCDRRTVEQGVTWTIRRAVEAKVIRLAHNLTCEVLFPYENTFSAEVLWYRNVGGNKESMTLLDMERQQQRSPIMEEYEIIQRSIIKEVTQKHLEHTYTCVASNTVGKHSVTIRLKRKIQGFAAKLCRQNPAHMDRQRCRIPRPGPPATFTGPKGLEGPFKRLVLNYEPVKMGQALCVCSRGSITIDNKKYYFVQKLDEGGFSYVDLVEGVKDGRFYALKRILCHDREGRQEAQTEMEMHHMFNHPNILSLVAHTFVDRGGKSEAWLLLPYISKGSLWSVLEKLRDKRSSMPEKLILQILRGICSGLKAIHEKGYAHRDLKPTNVLLDEDDRPVLMDLGSMNRARIEVKGTREAMTIQDWAAQRCTISYRAPELFNVESHCIIDERTDIWSLGCVLYCMMMLEGPYDLVFQKGDSVALAVQNPVSIPQSCSYSQGLQMLLSSIMVTNPQERPNISWVLDQVQDLQSRSPNTQTNMV</sequence>
<evidence type="ECO:0000256" key="15">
    <source>
        <dbReference type="ARBA" id="ARBA00048679"/>
    </source>
</evidence>
<proteinExistence type="inferred from homology"/>
<feature type="domain" description="Ig-like" evidence="19">
    <location>
        <begin position="384"/>
        <end position="475"/>
    </location>
</feature>
<dbReference type="PROSITE" id="PS00108">
    <property type="entry name" value="PROTEIN_KINASE_ST"/>
    <property type="match status" value="1"/>
</dbReference>
<dbReference type="PRINTS" id="PR01537">
    <property type="entry name" value="INTRLKN1R1F"/>
</dbReference>
<dbReference type="InterPro" id="IPR052239">
    <property type="entry name" value="Ser/Thr-specific_kinases"/>
</dbReference>
<dbReference type="SMART" id="SM00220">
    <property type="entry name" value="S_TKc"/>
    <property type="match status" value="1"/>
</dbReference>
<feature type="domain" description="Ig-like" evidence="19">
    <location>
        <begin position="263"/>
        <end position="367"/>
    </location>
</feature>
<dbReference type="InterPro" id="IPR000719">
    <property type="entry name" value="Prot_kinase_dom"/>
</dbReference>
<gene>
    <name evidence="20" type="ORF">F2P81_004317</name>
</gene>
<dbReference type="InterPro" id="IPR004074">
    <property type="entry name" value="IL-1_rcpt_I/II-typ"/>
</dbReference>
<dbReference type="Proteomes" id="UP000438429">
    <property type="component" value="Unassembled WGS sequence"/>
</dbReference>
<dbReference type="Pfam" id="PF00069">
    <property type="entry name" value="Pkinase"/>
    <property type="match status" value="1"/>
</dbReference>
<dbReference type="Gene3D" id="1.10.510.10">
    <property type="entry name" value="Transferase(Phosphotransferase) domain 1"/>
    <property type="match status" value="1"/>
</dbReference>
<dbReference type="EMBL" id="VEVO01000004">
    <property type="protein sequence ID" value="KAF0042980.1"/>
    <property type="molecule type" value="Genomic_DNA"/>
</dbReference>
<evidence type="ECO:0000256" key="2">
    <source>
        <dbReference type="ARBA" id="ARBA00012513"/>
    </source>
</evidence>